<dbReference type="SUPFAM" id="SSF48452">
    <property type="entry name" value="TPR-like"/>
    <property type="match status" value="2"/>
</dbReference>
<evidence type="ECO:0000256" key="2">
    <source>
        <dbReference type="ARBA" id="ARBA00012438"/>
    </source>
</evidence>
<evidence type="ECO:0000256" key="5">
    <source>
        <dbReference type="ARBA" id="ARBA00022741"/>
    </source>
</evidence>
<dbReference type="InterPro" id="IPR005467">
    <property type="entry name" value="His_kinase_dom"/>
</dbReference>
<dbReference type="GO" id="GO:0004673">
    <property type="term" value="F:protein histidine kinase activity"/>
    <property type="evidence" value="ECO:0007669"/>
    <property type="project" value="UniProtKB-EC"/>
</dbReference>
<dbReference type="SMART" id="SM00028">
    <property type="entry name" value="TPR"/>
    <property type="match status" value="6"/>
</dbReference>
<protein>
    <recommendedName>
        <fullName evidence="2">histidine kinase</fullName>
        <ecNumber evidence="2">2.7.13.3</ecNumber>
    </recommendedName>
</protein>
<dbReference type="InterPro" id="IPR011990">
    <property type="entry name" value="TPR-like_helical_dom_sf"/>
</dbReference>
<dbReference type="OrthoDB" id="9767435at2"/>
<dbReference type="PANTHER" id="PTHR41523">
    <property type="entry name" value="TWO-COMPONENT SYSTEM SENSOR PROTEIN"/>
    <property type="match status" value="1"/>
</dbReference>
<dbReference type="Gene3D" id="3.30.450.20">
    <property type="entry name" value="PAS domain"/>
    <property type="match status" value="1"/>
</dbReference>
<gene>
    <name evidence="10" type="ORF">DZC72_10405</name>
</gene>
<comment type="catalytic activity">
    <reaction evidence="1">
        <text>ATP + protein L-histidine = ADP + protein N-phospho-L-histidine.</text>
        <dbReference type="EC" id="2.7.13.3"/>
    </reaction>
</comment>
<dbReference type="InterPro" id="IPR036890">
    <property type="entry name" value="HATPase_C_sf"/>
</dbReference>
<evidence type="ECO:0000256" key="7">
    <source>
        <dbReference type="ARBA" id="ARBA00022840"/>
    </source>
</evidence>
<dbReference type="EC" id="2.7.13.3" evidence="2"/>
<sequence>MRSEQNTNIDTYQKIGLTVLKRALKHEDVLKIAEVHEEMANWYGYHGIFPQDSTIYHGEKSLEYYKLTGNKKKIAATYRTLAIDYLRKNSQRTSQEFLFKALEIYEELDDEQGMAAVYRVLGVLLGEMDKPLESIKYAKQAINLFKKANDHTSIAVAHFDLIKGYIRLGQFDNAYQAADNCINIVKTKAQDEVFVLVRAYSYRGDVSIATKDYDQALKDYTKAWELCVAEIGEERSATYRTEIGNTYRLQGKYGLALENLLIGIKAYEDDENERIWPLYEQIADCYRNLNNSEMALYYFEKSRKIRDKIHEEQIANLESEALIKYETGKKDEALAAQSILLEQKTRVQNLSMAIGALLLVLLGLVFFFLRRSRKANVLILAKNAENELLLKEIHHRVKNNLEMVKSLISLQSAQLEDSATKDAMIASQNRVQSMGIIHQKLYQGTNLGSIEMRDYFMNLGEGILDTFNAEDKVKITCAMDNLELDVDTAVPIGLIVNELLTNALKYAFPENTKGQIEIILSRTDSRTLRLKVTDNGIGKISDQPAKGTGFGTQLIQLLTQQLNGSIQEEIGKGTTVSFEFKMDRAA</sequence>
<dbReference type="Proteomes" id="UP000286990">
    <property type="component" value="Unassembled WGS sequence"/>
</dbReference>
<dbReference type="Pfam" id="PF07568">
    <property type="entry name" value="HisKA_2"/>
    <property type="match status" value="1"/>
</dbReference>
<keyword evidence="8" id="KW-1133">Transmembrane helix</keyword>
<keyword evidence="4" id="KW-0808">Transferase</keyword>
<comment type="caution">
    <text evidence="10">The sequence shown here is derived from an EMBL/GenBank/DDBJ whole genome shotgun (WGS) entry which is preliminary data.</text>
</comment>
<evidence type="ECO:0000259" key="9">
    <source>
        <dbReference type="PROSITE" id="PS50109"/>
    </source>
</evidence>
<keyword evidence="6 10" id="KW-0418">Kinase</keyword>
<dbReference type="SMART" id="SM00387">
    <property type="entry name" value="HATPase_c"/>
    <property type="match status" value="1"/>
</dbReference>
<keyword evidence="5" id="KW-0547">Nucleotide-binding</keyword>
<evidence type="ECO:0000256" key="4">
    <source>
        <dbReference type="ARBA" id="ARBA00022679"/>
    </source>
</evidence>
<dbReference type="GO" id="GO:0005524">
    <property type="term" value="F:ATP binding"/>
    <property type="evidence" value="ECO:0007669"/>
    <property type="project" value="UniProtKB-KW"/>
</dbReference>
<keyword evidence="7" id="KW-0067">ATP-binding</keyword>
<dbReference type="PROSITE" id="PS50109">
    <property type="entry name" value="HIS_KIN"/>
    <property type="match status" value="1"/>
</dbReference>
<keyword evidence="3" id="KW-0597">Phosphoprotein</keyword>
<reference evidence="11" key="1">
    <citation type="submission" date="2018-08" db="EMBL/GenBank/DDBJ databases">
        <authorList>
            <person name="Khan S.A."/>
            <person name="J S.E."/>
        </authorList>
    </citation>
    <scope>NUCLEOTIDE SEQUENCE [LARGE SCALE GENOMIC DNA]</scope>
    <source>
        <strain evidence="11">PoM-212</strain>
    </source>
</reference>
<dbReference type="InterPro" id="IPR011495">
    <property type="entry name" value="Sig_transdc_His_kin_sub2_dim/P"/>
</dbReference>
<organism evidence="10 11">
    <name type="scientific">Maribacter algicola</name>
    <dbReference type="NCBI Taxonomy" id="2498892"/>
    <lineage>
        <taxon>Bacteria</taxon>
        <taxon>Pseudomonadati</taxon>
        <taxon>Bacteroidota</taxon>
        <taxon>Flavobacteriia</taxon>
        <taxon>Flavobacteriales</taxon>
        <taxon>Flavobacteriaceae</taxon>
        <taxon>Maribacter</taxon>
    </lineage>
</organism>
<evidence type="ECO:0000313" key="11">
    <source>
        <dbReference type="Proteomes" id="UP000286990"/>
    </source>
</evidence>
<reference evidence="11" key="2">
    <citation type="submission" date="2018-12" db="EMBL/GenBank/DDBJ databases">
        <title>Maribacter lutimaris sp. nov., isolated from marine sediment.</title>
        <authorList>
            <person name="Kim K.K."/>
        </authorList>
    </citation>
    <scope>NUCLEOTIDE SEQUENCE [LARGE SCALE GENOMIC DNA]</scope>
    <source>
        <strain evidence="11">PoM-212</strain>
    </source>
</reference>
<dbReference type="SUPFAM" id="SSF55874">
    <property type="entry name" value="ATPase domain of HSP90 chaperone/DNA topoisomerase II/histidine kinase"/>
    <property type="match status" value="1"/>
</dbReference>
<evidence type="ECO:0000313" key="10">
    <source>
        <dbReference type="EMBL" id="RRQ48991.1"/>
    </source>
</evidence>
<dbReference type="Gene3D" id="3.30.565.10">
    <property type="entry name" value="Histidine kinase-like ATPase, C-terminal domain"/>
    <property type="match status" value="1"/>
</dbReference>
<dbReference type="InterPro" id="IPR003594">
    <property type="entry name" value="HATPase_dom"/>
</dbReference>
<keyword evidence="8" id="KW-0812">Transmembrane</keyword>
<name>A0A426RIZ1_9FLAO</name>
<dbReference type="AlphaFoldDB" id="A0A426RIZ1"/>
<dbReference type="Pfam" id="PF02518">
    <property type="entry name" value="HATPase_c"/>
    <property type="match status" value="1"/>
</dbReference>
<evidence type="ECO:0000256" key="6">
    <source>
        <dbReference type="ARBA" id="ARBA00022777"/>
    </source>
</evidence>
<accession>A0A426RIZ1</accession>
<keyword evidence="11" id="KW-1185">Reference proteome</keyword>
<evidence type="ECO:0000256" key="3">
    <source>
        <dbReference type="ARBA" id="ARBA00022553"/>
    </source>
</evidence>
<feature type="transmembrane region" description="Helical" evidence="8">
    <location>
        <begin position="350"/>
        <end position="369"/>
    </location>
</feature>
<dbReference type="PANTHER" id="PTHR41523:SF8">
    <property type="entry name" value="ETHYLENE RESPONSE SENSOR PROTEIN"/>
    <property type="match status" value="1"/>
</dbReference>
<dbReference type="Gene3D" id="1.25.40.10">
    <property type="entry name" value="Tetratricopeptide repeat domain"/>
    <property type="match status" value="2"/>
</dbReference>
<dbReference type="Pfam" id="PF13424">
    <property type="entry name" value="TPR_12"/>
    <property type="match status" value="1"/>
</dbReference>
<evidence type="ECO:0000256" key="8">
    <source>
        <dbReference type="SAM" id="Phobius"/>
    </source>
</evidence>
<evidence type="ECO:0000256" key="1">
    <source>
        <dbReference type="ARBA" id="ARBA00000085"/>
    </source>
</evidence>
<dbReference type="EMBL" id="QUSX01000002">
    <property type="protein sequence ID" value="RRQ48991.1"/>
    <property type="molecule type" value="Genomic_DNA"/>
</dbReference>
<feature type="domain" description="Histidine kinase" evidence="9">
    <location>
        <begin position="392"/>
        <end position="584"/>
    </location>
</feature>
<dbReference type="InterPro" id="IPR019734">
    <property type="entry name" value="TPR_rpt"/>
</dbReference>
<proteinExistence type="predicted"/>
<keyword evidence="8" id="KW-0472">Membrane</keyword>